<comment type="caution">
    <text evidence="1">The sequence shown here is derived from an EMBL/GenBank/DDBJ whole genome shotgun (WGS) entry which is preliminary data.</text>
</comment>
<gene>
    <name evidence="1" type="ORF">K3G42_000811</name>
</gene>
<dbReference type="EMBL" id="CM037626">
    <property type="protein sequence ID" value="KAH8011519.1"/>
    <property type="molecule type" value="Genomic_DNA"/>
</dbReference>
<sequence>MAERNEVHTTPETSTTERGQATGDEELRAELRALQQLHSFTWNHRPHQKSDELTTPFRTLTTTDPGRGPQKGFKVEFNGDRNELAFFLIQVGSYMEVCGDGFRFEDPLVEEKAWAAHQQLRQGNRSVSDFATEFLWGVA</sequence>
<proteinExistence type="predicted"/>
<evidence type="ECO:0000313" key="2">
    <source>
        <dbReference type="Proteomes" id="UP000827872"/>
    </source>
</evidence>
<name>A0ACB8FXC5_9SAUR</name>
<dbReference type="Proteomes" id="UP000827872">
    <property type="component" value="Linkage Group LG13"/>
</dbReference>
<accession>A0ACB8FXC5</accession>
<protein>
    <submittedName>
        <fullName evidence="1">Uncharacterized protein</fullName>
    </submittedName>
</protein>
<reference evidence="1" key="1">
    <citation type="submission" date="2021-08" db="EMBL/GenBank/DDBJ databases">
        <title>The first chromosome-level gecko genome reveals the dynamic sex chromosomes of Neotropical dwarf geckos (Sphaerodactylidae: Sphaerodactylus).</title>
        <authorList>
            <person name="Pinto B.J."/>
            <person name="Keating S.E."/>
            <person name="Gamble T."/>
        </authorList>
    </citation>
    <scope>NUCLEOTIDE SEQUENCE</scope>
    <source>
        <strain evidence="1">TG3544</strain>
    </source>
</reference>
<organism evidence="1 2">
    <name type="scientific">Sphaerodactylus townsendi</name>
    <dbReference type="NCBI Taxonomy" id="933632"/>
    <lineage>
        <taxon>Eukaryota</taxon>
        <taxon>Metazoa</taxon>
        <taxon>Chordata</taxon>
        <taxon>Craniata</taxon>
        <taxon>Vertebrata</taxon>
        <taxon>Euteleostomi</taxon>
        <taxon>Lepidosauria</taxon>
        <taxon>Squamata</taxon>
        <taxon>Bifurcata</taxon>
        <taxon>Gekkota</taxon>
        <taxon>Sphaerodactylidae</taxon>
        <taxon>Sphaerodactylus</taxon>
    </lineage>
</organism>
<evidence type="ECO:0000313" key="1">
    <source>
        <dbReference type="EMBL" id="KAH8011519.1"/>
    </source>
</evidence>
<keyword evidence="2" id="KW-1185">Reference proteome</keyword>